<dbReference type="PANTHER" id="PTHR23502">
    <property type="entry name" value="MAJOR FACILITATOR SUPERFAMILY"/>
    <property type="match status" value="1"/>
</dbReference>
<dbReference type="PROSITE" id="PS50850">
    <property type="entry name" value="MFS"/>
    <property type="match status" value="1"/>
</dbReference>
<feature type="transmembrane region" description="Helical" evidence="6">
    <location>
        <begin position="158"/>
        <end position="177"/>
    </location>
</feature>
<feature type="region of interest" description="Disordered" evidence="5">
    <location>
        <begin position="300"/>
        <end position="321"/>
    </location>
</feature>
<feature type="transmembrane region" description="Helical" evidence="6">
    <location>
        <begin position="404"/>
        <end position="423"/>
    </location>
</feature>
<feature type="region of interest" description="Disordered" evidence="5">
    <location>
        <begin position="227"/>
        <end position="274"/>
    </location>
</feature>
<accession>A0A9P7XMB2</accession>
<feature type="transmembrane region" description="Helical" evidence="6">
    <location>
        <begin position="545"/>
        <end position="564"/>
    </location>
</feature>
<keyword evidence="3 6" id="KW-1133">Transmembrane helix</keyword>
<evidence type="ECO:0000256" key="2">
    <source>
        <dbReference type="ARBA" id="ARBA00022692"/>
    </source>
</evidence>
<name>A0A9P7XMB2_9FUNG</name>
<comment type="subcellular location">
    <subcellularLocation>
        <location evidence="1">Membrane</location>
        <topology evidence="1">Multi-pass membrane protein</topology>
    </subcellularLocation>
</comment>
<sequence>MTVAAYIKELFIETPKTDDPKNWPRRKKNIVVMTIAYCAFVGPLGSSIYMPAVLQVKEDLNTTSSLVSATLSVYVLGMGIMPVFWASLCDYLGRRPIYLISMFIFILGSVFAAIARNIWVFFVMRFIQAVGSSSVLAVGGGSLSDVFHSSERGSAFGLYYLGPLIAPMIGPIIGGVISDRAGWRYTMWLLLVAAVVAFLMVLFILPETYRHRIDEVKPTAELEPAGAISRSHIHSTHSDPTLVPSKSSLHGDSDSDTDSVNEKASLSDKHSTQGKVHVTTAMEFIVPNVVPPCVIQGEEMETASSSIASGSQEKTSGHDSPAMERHVAFPNIDNKAAITTLEPIDDNNPLKRKPFNPLRPFVCMRKPINALLITFNALSLGAQFCMNNTLPISFHDVYNLTESNIGLCFCAGGLGSVCGSLLGGRYSDYVIRKWLIKQELKKKRDAKDRAAAFGKDEVEITACEKVFDVAVQTPPEVRLQSVWLGVFLLPLGLMLYGWSVTNELPLASALVGIFLVGFGMMLVYSSTTTTIVDANSEGNMATSAVACNSFARGVFGGIAGFVALPMESAIGSGWLYTFWAIMTFVGSAGLVVLVVRAPVWRKRAAEKELNRV</sequence>
<keyword evidence="2 6" id="KW-0812">Transmembrane</keyword>
<dbReference type="PANTHER" id="PTHR23502:SF5">
    <property type="entry name" value="QUINIDINE RESISTANCE PROTEIN 3"/>
    <property type="match status" value="1"/>
</dbReference>
<organism evidence="8 9">
    <name type="scientific">Linnemannia hyalina</name>
    <dbReference type="NCBI Taxonomy" id="64524"/>
    <lineage>
        <taxon>Eukaryota</taxon>
        <taxon>Fungi</taxon>
        <taxon>Fungi incertae sedis</taxon>
        <taxon>Mucoromycota</taxon>
        <taxon>Mortierellomycotina</taxon>
        <taxon>Mortierellomycetes</taxon>
        <taxon>Mortierellales</taxon>
        <taxon>Mortierellaceae</taxon>
        <taxon>Linnemannia</taxon>
    </lineage>
</organism>
<evidence type="ECO:0000313" key="8">
    <source>
        <dbReference type="EMBL" id="KAG9063138.1"/>
    </source>
</evidence>
<feature type="transmembrane region" description="Helical" evidence="6">
    <location>
        <begin position="183"/>
        <end position="205"/>
    </location>
</feature>
<reference evidence="8" key="1">
    <citation type="submission" date="2021-06" db="EMBL/GenBank/DDBJ databases">
        <title>Genome Sequence of Mortierella hyaline Strain SCG-10, a Cold-Adapted, Nitrate-Reducing Fungus Isolated from Soil in Minnesota, USA.</title>
        <authorList>
            <person name="Aldossari N."/>
        </authorList>
    </citation>
    <scope>NUCLEOTIDE SEQUENCE</scope>
    <source>
        <strain evidence="8">SCG-10</strain>
    </source>
</reference>
<dbReference type="InterPro" id="IPR011701">
    <property type="entry name" value="MFS"/>
</dbReference>
<evidence type="ECO:0000313" key="9">
    <source>
        <dbReference type="Proteomes" id="UP000707451"/>
    </source>
</evidence>
<dbReference type="EMBL" id="JAHRHY010000017">
    <property type="protein sequence ID" value="KAG9063138.1"/>
    <property type="molecule type" value="Genomic_DNA"/>
</dbReference>
<feature type="transmembrane region" description="Helical" evidence="6">
    <location>
        <begin position="368"/>
        <end position="384"/>
    </location>
</feature>
<comment type="caution">
    <text evidence="8">The sequence shown here is derived from an EMBL/GenBank/DDBJ whole genome shotgun (WGS) entry which is preliminary data.</text>
</comment>
<dbReference type="Gene3D" id="1.20.1250.20">
    <property type="entry name" value="MFS general substrate transporter like domains"/>
    <property type="match status" value="1"/>
</dbReference>
<evidence type="ECO:0000256" key="5">
    <source>
        <dbReference type="SAM" id="MobiDB-lite"/>
    </source>
</evidence>
<dbReference type="AlphaFoldDB" id="A0A9P7XMB2"/>
<evidence type="ECO:0000256" key="1">
    <source>
        <dbReference type="ARBA" id="ARBA00004141"/>
    </source>
</evidence>
<feature type="domain" description="Major facilitator superfamily (MFS) profile" evidence="7">
    <location>
        <begin position="31"/>
        <end position="598"/>
    </location>
</feature>
<protein>
    <recommendedName>
        <fullName evidence="7">Major facilitator superfamily (MFS) profile domain-containing protein</fullName>
    </recommendedName>
</protein>
<proteinExistence type="predicted"/>
<dbReference type="OrthoDB" id="3936150at2759"/>
<evidence type="ECO:0000256" key="6">
    <source>
        <dbReference type="SAM" id="Phobius"/>
    </source>
</evidence>
<gene>
    <name evidence="8" type="ORF">KI688_004738</name>
</gene>
<feature type="compositionally biased region" description="Polar residues" evidence="5">
    <location>
        <begin position="302"/>
        <end position="314"/>
    </location>
</feature>
<feature type="transmembrane region" description="Helical" evidence="6">
    <location>
        <begin position="506"/>
        <end position="524"/>
    </location>
</feature>
<feature type="transmembrane region" description="Helical" evidence="6">
    <location>
        <begin position="482"/>
        <end position="500"/>
    </location>
</feature>
<keyword evidence="9" id="KW-1185">Reference proteome</keyword>
<dbReference type="InterPro" id="IPR020846">
    <property type="entry name" value="MFS_dom"/>
</dbReference>
<dbReference type="Proteomes" id="UP000707451">
    <property type="component" value="Unassembled WGS sequence"/>
</dbReference>
<feature type="transmembrane region" description="Helical" evidence="6">
    <location>
        <begin position="126"/>
        <end position="146"/>
    </location>
</feature>
<dbReference type="SUPFAM" id="SSF103473">
    <property type="entry name" value="MFS general substrate transporter"/>
    <property type="match status" value="1"/>
</dbReference>
<feature type="transmembrane region" description="Helical" evidence="6">
    <location>
        <begin position="30"/>
        <end position="54"/>
    </location>
</feature>
<feature type="transmembrane region" description="Helical" evidence="6">
    <location>
        <begin position="576"/>
        <end position="595"/>
    </location>
</feature>
<keyword evidence="4 6" id="KW-0472">Membrane</keyword>
<dbReference type="Pfam" id="PF07690">
    <property type="entry name" value="MFS_1"/>
    <property type="match status" value="1"/>
</dbReference>
<feature type="transmembrane region" description="Helical" evidence="6">
    <location>
        <begin position="66"/>
        <end position="85"/>
    </location>
</feature>
<evidence type="ECO:0000259" key="7">
    <source>
        <dbReference type="PROSITE" id="PS50850"/>
    </source>
</evidence>
<dbReference type="Gene3D" id="1.20.1720.10">
    <property type="entry name" value="Multidrug resistance protein D"/>
    <property type="match status" value="1"/>
</dbReference>
<dbReference type="InterPro" id="IPR036259">
    <property type="entry name" value="MFS_trans_sf"/>
</dbReference>
<dbReference type="GO" id="GO:0022857">
    <property type="term" value="F:transmembrane transporter activity"/>
    <property type="evidence" value="ECO:0007669"/>
    <property type="project" value="InterPro"/>
</dbReference>
<evidence type="ECO:0000256" key="3">
    <source>
        <dbReference type="ARBA" id="ARBA00022989"/>
    </source>
</evidence>
<evidence type="ECO:0000256" key="4">
    <source>
        <dbReference type="ARBA" id="ARBA00023136"/>
    </source>
</evidence>
<dbReference type="GO" id="GO:0005886">
    <property type="term" value="C:plasma membrane"/>
    <property type="evidence" value="ECO:0007669"/>
    <property type="project" value="TreeGrafter"/>
</dbReference>
<feature type="transmembrane region" description="Helical" evidence="6">
    <location>
        <begin position="97"/>
        <end position="120"/>
    </location>
</feature>